<keyword evidence="3" id="KW-1185">Reference proteome</keyword>
<reference evidence="2 3" key="1">
    <citation type="submission" date="2013-07" db="EMBL/GenBank/DDBJ databases">
        <title>The Genome Sequence of Cryptococcus heveanensis BCC8398.</title>
        <authorList>
            <consortium name="The Broad Institute Genome Sequencing Platform"/>
            <person name="Cuomo C."/>
            <person name="Litvintseva A."/>
            <person name="Chen Y."/>
            <person name="Heitman J."/>
            <person name="Sun S."/>
            <person name="Springer D."/>
            <person name="Dromer F."/>
            <person name="Young S.K."/>
            <person name="Zeng Q."/>
            <person name="Gargeya S."/>
            <person name="Fitzgerald M."/>
            <person name="Abouelleil A."/>
            <person name="Alvarado L."/>
            <person name="Berlin A.M."/>
            <person name="Chapman S.B."/>
            <person name="Dewar J."/>
            <person name="Goldberg J."/>
            <person name="Griggs A."/>
            <person name="Gujja S."/>
            <person name="Hansen M."/>
            <person name="Howarth C."/>
            <person name="Imamovic A."/>
            <person name="Larimer J."/>
            <person name="McCowan C."/>
            <person name="Murphy C."/>
            <person name="Pearson M."/>
            <person name="Priest M."/>
            <person name="Roberts A."/>
            <person name="Saif S."/>
            <person name="Shea T."/>
            <person name="Sykes S."/>
            <person name="Wortman J."/>
            <person name="Nusbaum C."/>
            <person name="Birren B."/>
        </authorList>
    </citation>
    <scope>NUCLEOTIDE SEQUENCE [LARGE SCALE GENOMIC DNA]</scope>
    <source>
        <strain evidence="2 3">BCC8398</strain>
    </source>
</reference>
<evidence type="ECO:0000256" key="1">
    <source>
        <dbReference type="SAM" id="MobiDB-lite"/>
    </source>
</evidence>
<sequence length="349" mass="37771">MPSVTQDDDQPSVPPPSDRGLPSDNSARAYGSETPLMDRGITISQTSTSPVGESEAPRSAAEVTPIVERDEGWRNSMRAHRPGRISRLADHDSSNAFGPATSFETASGESSEENPTAIFYMRSRSPRHHPYLTGRFSNSRPAGMNTILTSFRATPAVVTDHGISEISLSDVRAALSSDAPQSEPEDHLGQNAAPFGAANDRRTSGSLSIRQREPLPYLPHEQESELKSTMEAISAARTTVARTAQRFWEMRNDPINGTGGSLKQSRLELGQSLKERDELLSRVTHGMENDIADLASGVRRAGTNGTRAAALRYTDPVHRTADSELDTILSTAGTASAQLQAEYRASQRC</sequence>
<feature type="region of interest" description="Disordered" evidence="1">
    <location>
        <begin position="175"/>
        <end position="216"/>
    </location>
</feature>
<dbReference type="Proteomes" id="UP000092666">
    <property type="component" value="Unassembled WGS sequence"/>
</dbReference>
<protein>
    <submittedName>
        <fullName evidence="2">Uncharacterized protein</fullName>
    </submittedName>
</protein>
<evidence type="ECO:0000313" key="3">
    <source>
        <dbReference type="Proteomes" id="UP000092666"/>
    </source>
</evidence>
<feature type="compositionally biased region" description="Acidic residues" evidence="1">
    <location>
        <begin position="1"/>
        <end position="10"/>
    </location>
</feature>
<evidence type="ECO:0000313" key="2">
    <source>
        <dbReference type="EMBL" id="OCF36585.1"/>
    </source>
</evidence>
<dbReference type="EMBL" id="KI669495">
    <property type="protein sequence ID" value="OCF36585.1"/>
    <property type="molecule type" value="Genomic_DNA"/>
</dbReference>
<organism evidence="2 3">
    <name type="scientific">Kwoniella heveanensis BCC8398</name>
    <dbReference type="NCBI Taxonomy" id="1296120"/>
    <lineage>
        <taxon>Eukaryota</taxon>
        <taxon>Fungi</taxon>
        <taxon>Dikarya</taxon>
        <taxon>Basidiomycota</taxon>
        <taxon>Agaricomycotina</taxon>
        <taxon>Tremellomycetes</taxon>
        <taxon>Tremellales</taxon>
        <taxon>Cryptococcaceae</taxon>
        <taxon>Kwoniella</taxon>
    </lineage>
</organism>
<proteinExistence type="predicted"/>
<dbReference type="AlphaFoldDB" id="A0A1B9GZY7"/>
<name>A0A1B9GZY7_9TREE</name>
<reference evidence="3" key="2">
    <citation type="submission" date="2013-12" db="EMBL/GenBank/DDBJ databases">
        <title>Evolution of pathogenesis and genome organization in the Tremellales.</title>
        <authorList>
            <person name="Cuomo C."/>
            <person name="Litvintseva A."/>
            <person name="Heitman J."/>
            <person name="Chen Y."/>
            <person name="Sun S."/>
            <person name="Springer D."/>
            <person name="Dromer F."/>
            <person name="Young S."/>
            <person name="Zeng Q."/>
            <person name="Chapman S."/>
            <person name="Gujja S."/>
            <person name="Saif S."/>
            <person name="Birren B."/>
        </authorList>
    </citation>
    <scope>NUCLEOTIDE SEQUENCE [LARGE SCALE GENOMIC DNA]</scope>
    <source>
        <strain evidence="3">BCC8398</strain>
    </source>
</reference>
<feature type="compositionally biased region" description="Polar residues" evidence="1">
    <location>
        <begin position="42"/>
        <end position="51"/>
    </location>
</feature>
<gene>
    <name evidence="2" type="ORF">I316_01836</name>
</gene>
<accession>A0A1B9GZY7</accession>
<feature type="region of interest" description="Disordered" evidence="1">
    <location>
        <begin position="1"/>
        <end position="113"/>
    </location>
</feature>